<evidence type="ECO:0000259" key="14">
    <source>
        <dbReference type="SMART" id="SM00760"/>
    </source>
</evidence>
<feature type="binding site" evidence="8">
    <location>
        <position position="193"/>
    </location>
    <ligand>
        <name>ATP</name>
        <dbReference type="ChEBI" id="CHEBI:30616"/>
    </ligand>
</feature>
<feature type="binding site" evidence="8">
    <location>
        <position position="197"/>
    </location>
    <ligand>
        <name>ATP</name>
        <dbReference type="ChEBI" id="CHEBI:30616"/>
    </ligand>
</feature>
<evidence type="ECO:0000313" key="15">
    <source>
        <dbReference type="EMBL" id="SLM18304.1"/>
    </source>
</evidence>
<evidence type="ECO:0000256" key="3">
    <source>
        <dbReference type="ARBA" id="ARBA00022705"/>
    </source>
</evidence>
<feature type="region of interest" description="Domain IV, binds dsDNA" evidence="8">
    <location>
        <begin position="366"/>
        <end position="490"/>
    </location>
</feature>
<dbReference type="Pfam" id="PF00308">
    <property type="entry name" value="Bac_DnaA"/>
    <property type="match status" value="1"/>
</dbReference>
<evidence type="ECO:0000256" key="6">
    <source>
        <dbReference type="ARBA" id="ARBA00023121"/>
    </source>
</evidence>
<dbReference type="InterPro" id="IPR013317">
    <property type="entry name" value="DnaA_dom"/>
</dbReference>
<dbReference type="Gene3D" id="1.10.1750.10">
    <property type="match status" value="1"/>
</dbReference>
<feature type="domain" description="AAA+ ATPase" evidence="13">
    <location>
        <begin position="182"/>
        <end position="312"/>
    </location>
</feature>
<feature type="region of interest" description="Disordered" evidence="12">
    <location>
        <begin position="92"/>
        <end position="112"/>
    </location>
</feature>
<dbReference type="PANTHER" id="PTHR30050">
    <property type="entry name" value="CHROMOSOMAL REPLICATION INITIATOR PROTEIN DNAA"/>
    <property type="match status" value="1"/>
</dbReference>
<keyword evidence="5 8" id="KW-0067">ATP-binding</keyword>
<keyword evidence="2 8" id="KW-0963">Cytoplasm</keyword>
<keyword evidence="7 8" id="KW-0238">DNA-binding</keyword>
<dbReference type="InterPro" id="IPR027417">
    <property type="entry name" value="P-loop_NTPase"/>
</dbReference>
<name>A0A3P3XPZ7_9SPIR</name>
<dbReference type="Gene3D" id="3.40.50.300">
    <property type="entry name" value="P-loop containing nucleotide triphosphate hydrolases"/>
    <property type="match status" value="1"/>
</dbReference>
<protein>
    <recommendedName>
        <fullName evidence="8 9">Chromosomal replication initiator protein DnaA</fullName>
    </recommendedName>
</protein>
<dbReference type="InterPro" id="IPR003593">
    <property type="entry name" value="AAA+_ATPase"/>
</dbReference>
<dbReference type="HAMAP" id="MF_00377">
    <property type="entry name" value="DnaA_bact"/>
    <property type="match status" value="1"/>
</dbReference>
<keyword evidence="3 8" id="KW-0235">DNA replication</keyword>
<dbReference type="InterPro" id="IPR013159">
    <property type="entry name" value="DnaA_C"/>
</dbReference>
<feature type="binding site" evidence="8">
    <location>
        <position position="196"/>
    </location>
    <ligand>
        <name>ATP</name>
        <dbReference type="ChEBI" id="CHEBI:30616"/>
    </ligand>
</feature>
<sequence>MDDDGNEIIWQKALEIAKSQVPESEFIMWFRLAYLGFENGTIRLRANNMFLRDQFVRKYSKFMKEIISSLVGMPTELSVEAQPAPIEQHFVQQKTASQANKPSPKSEKAELFQPDAASLNSRSKAEEDFAIETAYASPSARMHEPRSSNLQPRYTFESFVVGENSNFAFNAAAAVAEIPGTSYNPLLIYGGVGLGKTHLMHAIGNRILERHPELHIICVTAEDFTNEFIKTIHDRTTNDFKNKYRNIDVLLIDDIHFFQSKHGVQEELFHTFNALYDSNKQLVFTCDRPASELKDFSERLKSRFMMGLKTDLTTPGFETRAAIIRKKLDLYKQSFSEDVINLIAKSIETNVRDLDSCIHQIIAYADLIKVEPTYEIAQNVIKQLTNAFKPPSIDVSSIIKTVADYYKLSISDLKGKKRSKNIALARQVAMFIIRETTDYSTTEIGTEFNGRDHTTVMHSCQKIEDLIKFDSLFASAVNRITQECKENSVS</sequence>
<evidence type="ECO:0000256" key="9">
    <source>
        <dbReference type="NCBIfam" id="TIGR00362"/>
    </source>
</evidence>
<dbReference type="CDD" id="cd00009">
    <property type="entry name" value="AAA"/>
    <property type="match status" value="1"/>
</dbReference>
<evidence type="ECO:0000256" key="11">
    <source>
        <dbReference type="RuleBase" id="RU004227"/>
    </source>
</evidence>
<dbReference type="GO" id="GO:0005886">
    <property type="term" value="C:plasma membrane"/>
    <property type="evidence" value="ECO:0007669"/>
    <property type="project" value="TreeGrafter"/>
</dbReference>
<dbReference type="PROSITE" id="PS01008">
    <property type="entry name" value="DNAA"/>
    <property type="match status" value="1"/>
</dbReference>
<accession>A0A3P3XPZ7</accession>
<dbReference type="Gene3D" id="3.30.300.180">
    <property type="match status" value="1"/>
</dbReference>
<comment type="similarity">
    <text evidence="1 8 11">Belongs to the DnaA family.</text>
</comment>
<dbReference type="GO" id="GO:0008289">
    <property type="term" value="F:lipid binding"/>
    <property type="evidence" value="ECO:0007669"/>
    <property type="project" value="UniProtKB-KW"/>
</dbReference>
<dbReference type="SMART" id="SM00382">
    <property type="entry name" value="AAA"/>
    <property type="match status" value="1"/>
</dbReference>
<keyword evidence="4 8" id="KW-0547">Nucleotide-binding</keyword>
<dbReference type="SUPFAM" id="SSF52540">
    <property type="entry name" value="P-loop containing nucleoside triphosphate hydrolases"/>
    <property type="match status" value="1"/>
</dbReference>
<dbReference type="GO" id="GO:0005737">
    <property type="term" value="C:cytoplasm"/>
    <property type="evidence" value="ECO:0007669"/>
    <property type="project" value="UniProtKB-SubCell"/>
</dbReference>
<evidence type="ECO:0000256" key="2">
    <source>
        <dbReference type="ARBA" id="ARBA00022490"/>
    </source>
</evidence>
<feature type="region of interest" description="Domain III, AAA+ region" evidence="8">
    <location>
        <begin position="149"/>
        <end position="365"/>
    </location>
</feature>
<dbReference type="EMBL" id="FWDO01000004">
    <property type="protein sequence ID" value="SLM18304.1"/>
    <property type="molecule type" value="Genomic_DNA"/>
</dbReference>
<feature type="region of interest" description="Domain I, interacts with DnaA modulators" evidence="8">
    <location>
        <begin position="1"/>
        <end position="110"/>
    </location>
</feature>
<dbReference type="InterPro" id="IPR020591">
    <property type="entry name" value="Chromosome_initiator_DnaA-like"/>
</dbReference>
<dbReference type="GO" id="GO:0003688">
    <property type="term" value="F:DNA replication origin binding"/>
    <property type="evidence" value="ECO:0007669"/>
    <property type="project" value="UniProtKB-UniRule"/>
</dbReference>
<dbReference type="Gene3D" id="1.10.8.60">
    <property type="match status" value="1"/>
</dbReference>
<proteinExistence type="inferred from homology"/>
<evidence type="ECO:0000256" key="8">
    <source>
        <dbReference type="HAMAP-Rule" id="MF_00377"/>
    </source>
</evidence>
<evidence type="ECO:0000256" key="10">
    <source>
        <dbReference type="RuleBase" id="RU000577"/>
    </source>
</evidence>
<evidence type="ECO:0000256" key="1">
    <source>
        <dbReference type="ARBA" id="ARBA00006583"/>
    </source>
</evidence>
<dbReference type="CDD" id="cd06571">
    <property type="entry name" value="Bac_DnaA_C"/>
    <property type="match status" value="1"/>
</dbReference>
<dbReference type="GO" id="GO:0006275">
    <property type="term" value="P:regulation of DNA replication"/>
    <property type="evidence" value="ECO:0007669"/>
    <property type="project" value="UniProtKB-UniRule"/>
</dbReference>
<organism evidence="15">
    <name type="scientific">uncultured spirochete</name>
    <dbReference type="NCBI Taxonomy" id="156406"/>
    <lineage>
        <taxon>Bacteria</taxon>
        <taxon>Pseudomonadati</taxon>
        <taxon>Spirochaetota</taxon>
        <taxon>Spirochaetia</taxon>
        <taxon>Spirochaetales</taxon>
        <taxon>environmental samples</taxon>
    </lineage>
</organism>
<dbReference type="InterPro" id="IPR038454">
    <property type="entry name" value="DnaA_N_sf"/>
</dbReference>
<gene>
    <name evidence="8 15" type="primary">dnaA</name>
    <name evidence="15" type="ORF">SPIRO4BDMA_40876</name>
</gene>
<evidence type="ECO:0000256" key="12">
    <source>
        <dbReference type="SAM" id="MobiDB-lite"/>
    </source>
</evidence>
<dbReference type="InterPro" id="IPR001957">
    <property type="entry name" value="Chromosome_initiator_DnaA"/>
</dbReference>
<comment type="subunit">
    <text evidence="8">Oligomerizes as a right-handed, spiral filament on DNA at oriC.</text>
</comment>
<evidence type="ECO:0000256" key="5">
    <source>
        <dbReference type="ARBA" id="ARBA00022840"/>
    </source>
</evidence>
<evidence type="ECO:0000256" key="4">
    <source>
        <dbReference type="ARBA" id="ARBA00022741"/>
    </source>
</evidence>
<evidence type="ECO:0000259" key="13">
    <source>
        <dbReference type="SMART" id="SM00382"/>
    </source>
</evidence>
<comment type="domain">
    <text evidence="8">Domain I is involved in oligomerization and binding regulators, domain II is flexibile and of varying length in different bacteria, domain III forms the AAA+ region, while domain IV binds dsDNA.</text>
</comment>
<dbReference type="InterPro" id="IPR010921">
    <property type="entry name" value="Trp_repressor/repl_initiator"/>
</dbReference>
<dbReference type="PRINTS" id="PR00051">
    <property type="entry name" value="DNAA"/>
</dbReference>
<comment type="function">
    <text evidence="8 10">Plays an essential role in the initiation and regulation of chromosomal replication. ATP-DnaA binds to the origin of replication (oriC) to initiate formation of the DNA replication initiation complex once per cell cycle. Binds the DnaA box (a 9 base pair repeat at the origin) and separates the double-stranded (ds)DNA. Forms a right-handed helical filament on oriC DNA; dsDNA binds to the exterior of the filament while single-stranded (ss)DNA is stabiized in the filament's interior. The ATP-DnaA-oriC complex binds and stabilizes one strand of the AT-rich DNA unwinding element (DUE), permitting loading of DNA polymerase. After initiation quickly degrades to an ADP-DnaA complex that is not apt for DNA replication. Binds acidic phospholipids.</text>
</comment>
<dbReference type="PANTHER" id="PTHR30050:SF2">
    <property type="entry name" value="CHROMOSOMAL REPLICATION INITIATOR PROTEIN DNAA"/>
    <property type="match status" value="1"/>
</dbReference>
<dbReference type="InterPro" id="IPR018312">
    <property type="entry name" value="Chromosome_initiator_DnaA_CS"/>
</dbReference>
<dbReference type="AlphaFoldDB" id="A0A3P3XPZ7"/>
<comment type="subcellular location">
    <subcellularLocation>
        <location evidence="8">Cytoplasm</location>
    </subcellularLocation>
</comment>
<evidence type="ECO:0000256" key="7">
    <source>
        <dbReference type="ARBA" id="ARBA00023125"/>
    </source>
</evidence>
<dbReference type="FunFam" id="3.40.50.300:FF:000668">
    <property type="entry name" value="Chromosomal replication initiator protein DnaA"/>
    <property type="match status" value="1"/>
</dbReference>
<feature type="domain" description="Chromosomal replication initiator DnaA C-terminal" evidence="14">
    <location>
        <begin position="394"/>
        <end position="463"/>
    </location>
</feature>
<dbReference type="Pfam" id="PF08299">
    <property type="entry name" value="Bac_DnaA_C"/>
    <property type="match status" value="1"/>
</dbReference>
<dbReference type="SMART" id="SM00760">
    <property type="entry name" value="Bac_DnaA_C"/>
    <property type="match status" value="1"/>
</dbReference>
<keyword evidence="6 8" id="KW-0446">Lipid-binding</keyword>
<feature type="compositionally biased region" description="Polar residues" evidence="12">
    <location>
        <begin position="92"/>
        <end position="103"/>
    </location>
</feature>
<dbReference type="GO" id="GO:0005524">
    <property type="term" value="F:ATP binding"/>
    <property type="evidence" value="ECO:0007669"/>
    <property type="project" value="UniProtKB-UniRule"/>
</dbReference>
<dbReference type="GO" id="GO:0006270">
    <property type="term" value="P:DNA replication initiation"/>
    <property type="evidence" value="ECO:0007669"/>
    <property type="project" value="UniProtKB-UniRule"/>
</dbReference>
<feature type="binding site" evidence="8">
    <location>
        <position position="195"/>
    </location>
    <ligand>
        <name>ATP</name>
        <dbReference type="ChEBI" id="CHEBI:30616"/>
    </ligand>
</feature>
<comment type="caution">
    <text evidence="8">Lacks conserved residue(s) required for the propagation of feature annotation.</text>
</comment>
<dbReference type="NCBIfam" id="TIGR00362">
    <property type="entry name" value="DnaA"/>
    <property type="match status" value="1"/>
</dbReference>
<dbReference type="SUPFAM" id="SSF48295">
    <property type="entry name" value="TrpR-like"/>
    <property type="match status" value="1"/>
</dbReference>
<reference evidence="15" key="1">
    <citation type="submission" date="2017-02" db="EMBL/GenBank/DDBJ databases">
        <authorList>
            <person name="Regsiter A."/>
            <person name="William W."/>
        </authorList>
    </citation>
    <scope>NUCLEOTIDE SEQUENCE</scope>
    <source>
        <strain evidence="15">BdmA 4</strain>
    </source>
</reference>